<feature type="transmembrane region" description="Helical" evidence="1">
    <location>
        <begin position="66"/>
        <end position="84"/>
    </location>
</feature>
<name>A0A1C3K039_9BURK</name>
<organism evidence="2 4">
    <name type="scientific">Orrella dioscoreae</name>
    <dbReference type="NCBI Taxonomy" id="1851544"/>
    <lineage>
        <taxon>Bacteria</taxon>
        <taxon>Pseudomonadati</taxon>
        <taxon>Pseudomonadota</taxon>
        <taxon>Betaproteobacteria</taxon>
        <taxon>Burkholderiales</taxon>
        <taxon>Alcaligenaceae</taxon>
        <taxon>Orrella</taxon>
    </lineage>
</organism>
<reference evidence="2 4" key="1">
    <citation type="submission" date="2016-06" db="EMBL/GenBank/DDBJ databases">
        <authorList>
            <person name="Kjaerup R.B."/>
            <person name="Dalgaard T.S."/>
            <person name="Juul-Madsen H.R."/>
        </authorList>
    </citation>
    <scope>NUCLEOTIDE SEQUENCE [LARGE SCALE GENOMIC DNA]</scope>
    <source>
        <strain evidence="2">Orrdi1</strain>
    </source>
</reference>
<proteinExistence type="predicted"/>
<keyword evidence="4" id="KW-1185">Reference proteome</keyword>
<evidence type="ECO:0000313" key="2">
    <source>
        <dbReference type="EMBL" id="SBT24873.1"/>
    </source>
</evidence>
<dbReference type="AlphaFoldDB" id="A0A1C3K039"/>
<dbReference type="EMBL" id="FLRC01000011">
    <property type="protein sequence ID" value="SBT24873.1"/>
    <property type="molecule type" value="Genomic_DNA"/>
</dbReference>
<dbReference type="Pfam" id="PF11804">
    <property type="entry name" value="DUF3325"/>
    <property type="match status" value="1"/>
</dbReference>
<dbReference type="Proteomes" id="UP000078558">
    <property type="component" value="Chromosome I"/>
</dbReference>
<feature type="transmembrane region" description="Helical" evidence="1">
    <location>
        <begin position="38"/>
        <end position="57"/>
    </location>
</feature>
<dbReference type="InterPro" id="IPR021762">
    <property type="entry name" value="DUF3325"/>
</dbReference>
<keyword evidence="1" id="KW-1133">Transmembrane helix</keyword>
<keyword evidence="1" id="KW-0812">Transmembrane</keyword>
<dbReference type="STRING" id="1851544.ODI_02944"/>
<protein>
    <submittedName>
        <fullName evidence="2">FIG016502: iron uptake protein</fullName>
    </submittedName>
</protein>
<accession>A0A1C3K039</accession>
<dbReference type="EMBL" id="LT907988">
    <property type="protein sequence ID" value="SOE50654.1"/>
    <property type="molecule type" value="Genomic_DNA"/>
</dbReference>
<evidence type="ECO:0000313" key="3">
    <source>
        <dbReference type="EMBL" id="SOE50654.1"/>
    </source>
</evidence>
<keyword evidence="1" id="KW-0472">Membrane</keyword>
<dbReference type="RefSeq" id="WP_067751706.1">
    <property type="nucleotide sequence ID" value="NZ_LT907988.1"/>
</dbReference>
<gene>
    <name evidence="2" type="ORF">ODI_02944</name>
    <name evidence="3" type="ORF">ODI_R2870</name>
</gene>
<feature type="transmembrane region" description="Helical" evidence="1">
    <location>
        <begin position="90"/>
        <end position="108"/>
    </location>
</feature>
<evidence type="ECO:0000313" key="4">
    <source>
        <dbReference type="Proteomes" id="UP000078558"/>
    </source>
</evidence>
<reference evidence="3 4" key="2">
    <citation type="submission" date="2017-08" db="EMBL/GenBank/DDBJ databases">
        <authorList>
            <person name="de Groot N.N."/>
        </authorList>
    </citation>
    <scope>NUCLEOTIDE SEQUENCE [LARGE SCALE GENOMIC DNA]</scope>
    <source>
        <strain evidence="3">Orrdi1</strain>
    </source>
</reference>
<sequence>MMTAIASLLVFGGFTAMSLGMARHHEAAFGGEPGHLRAWGLRGTGWVALALALWAMVRADGGSEGLTTWFGILTVAGLALIGLMPYAPRLAAKLGAASLALALLLALLNA</sequence>
<dbReference type="KEGG" id="odi:ODI_R2870"/>
<evidence type="ECO:0000256" key="1">
    <source>
        <dbReference type="SAM" id="Phobius"/>
    </source>
</evidence>